<reference evidence="2" key="1">
    <citation type="journal article" date="2019" name="Int. J. Syst. Evol. Microbiol.">
        <title>The Global Catalogue of Microorganisms (GCM) 10K type strain sequencing project: providing services to taxonomists for standard genome sequencing and annotation.</title>
        <authorList>
            <consortium name="The Broad Institute Genomics Platform"/>
            <consortium name="The Broad Institute Genome Sequencing Center for Infectious Disease"/>
            <person name="Wu L."/>
            <person name="Ma J."/>
        </authorList>
    </citation>
    <scope>NUCLEOTIDE SEQUENCE [LARGE SCALE GENOMIC DNA]</scope>
    <source>
        <strain evidence="2">CCM 7043</strain>
    </source>
</reference>
<comment type="caution">
    <text evidence="1">The sequence shown here is derived from an EMBL/GenBank/DDBJ whole genome shotgun (WGS) entry which is preliminary data.</text>
</comment>
<dbReference type="EMBL" id="JBHUCO010000021">
    <property type="protein sequence ID" value="MFD1519925.1"/>
    <property type="molecule type" value="Genomic_DNA"/>
</dbReference>
<accession>A0ABW4EZW5</accession>
<gene>
    <name evidence="1" type="ORF">ACFSJD_20685</name>
</gene>
<protein>
    <submittedName>
        <fullName evidence="1">Uncharacterized protein</fullName>
    </submittedName>
</protein>
<organism evidence="1 2">
    <name type="scientific">Pseudonocardia yunnanensis</name>
    <dbReference type="NCBI Taxonomy" id="58107"/>
    <lineage>
        <taxon>Bacteria</taxon>
        <taxon>Bacillati</taxon>
        <taxon>Actinomycetota</taxon>
        <taxon>Actinomycetes</taxon>
        <taxon>Pseudonocardiales</taxon>
        <taxon>Pseudonocardiaceae</taxon>
        <taxon>Pseudonocardia</taxon>
    </lineage>
</organism>
<evidence type="ECO:0000313" key="2">
    <source>
        <dbReference type="Proteomes" id="UP001597114"/>
    </source>
</evidence>
<dbReference type="Proteomes" id="UP001597114">
    <property type="component" value="Unassembled WGS sequence"/>
</dbReference>
<dbReference type="RefSeq" id="WP_344723564.1">
    <property type="nucleotide sequence ID" value="NZ_BAAAUS010000020.1"/>
</dbReference>
<name>A0ABW4EZW5_9PSEU</name>
<keyword evidence="2" id="KW-1185">Reference proteome</keyword>
<sequence>MSFGVDVEIADLESIEDFSFPVFSSRGGSDRARSVAARCDRATAWLASHLEMPPTPPLFVLGRQDWHRIALIPQYGLPHASRRQIVMGQEPSDIWPTMTSTVWPDLSHSAQERLQDVYGTPPDLGAFADLLVAHEITHLADNPAWLDERGPGSETFWGNTPRLLWFVELFANVGLHGYICEREPESLPTLETVFDVIWHTSPARWPITGLHRMHESATAADADGTNYVWFEFGLQVLAKHLWEECGATALESMSSTLHGPMLSDDQIVGVLEELDPVVADSIRSWPSTQI</sequence>
<proteinExistence type="predicted"/>
<evidence type="ECO:0000313" key="1">
    <source>
        <dbReference type="EMBL" id="MFD1519925.1"/>
    </source>
</evidence>